<evidence type="ECO:0000259" key="2">
    <source>
        <dbReference type="Pfam" id="PF01979"/>
    </source>
</evidence>
<feature type="domain" description="Amidohydrolase-related" evidence="2">
    <location>
        <begin position="336"/>
        <end position="437"/>
    </location>
</feature>
<organism evidence="3 4">
    <name type="scientific">Altererythrobacter ishigakiensis</name>
    <dbReference type="NCBI Taxonomy" id="476157"/>
    <lineage>
        <taxon>Bacteria</taxon>
        <taxon>Pseudomonadati</taxon>
        <taxon>Pseudomonadota</taxon>
        <taxon>Alphaproteobacteria</taxon>
        <taxon>Sphingomonadales</taxon>
        <taxon>Erythrobacteraceae</taxon>
        <taxon>Altererythrobacter</taxon>
    </lineage>
</organism>
<protein>
    <submittedName>
        <fullName evidence="3">Imidazolonepropionase-like amidohydrolase</fullName>
    </submittedName>
</protein>
<dbReference type="InterPro" id="IPR051781">
    <property type="entry name" value="Metallo-dep_Hydrolase"/>
</dbReference>
<comment type="caution">
    <text evidence="3">The sequence shown here is derived from an EMBL/GenBank/DDBJ whole genome shotgun (WGS) entry which is preliminary data.</text>
</comment>
<dbReference type="GO" id="GO:0016810">
    <property type="term" value="F:hydrolase activity, acting on carbon-nitrogen (but not peptide) bonds"/>
    <property type="evidence" value="ECO:0007669"/>
    <property type="project" value="InterPro"/>
</dbReference>
<dbReference type="InterPro" id="IPR032466">
    <property type="entry name" value="Metal_Hydrolase"/>
</dbReference>
<dbReference type="Gene3D" id="3.30.110.90">
    <property type="entry name" value="Amidohydrolase"/>
    <property type="match status" value="1"/>
</dbReference>
<dbReference type="Gene3D" id="1.20.58.520">
    <property type="entry name" value="Amidohydrolase"/>
    <property type="match status" value="1"/>
</dbReference>
<name>A0A562USB2_9SPHN</name>
<dbReference type="Gene3D" id="3.40.50.10910">
    <property type="entry name" value="Amidohydrolase"/>
    <property type="match status" value="1"/>
</dbReference>
<dbReference type="Pfam" id="PF01979">
    <property type="entry name" value="Amidohydro_1"/>
    <property type="match status" value="1"/>
</dbReference>
<proteinExistence type="predicted"/>
<evidence type="ECO:0000313" key="3">
    <source>
        <dbReference type="EMBL" id="TWJ08515.1"/>
    </source>
</evidence>
<dbReference type="EMBL" id="VLLK01000001">
    <property type="protein sequence ID" value="TWJ08515.1"/>
    <property type="molecule type" value="Genomic_DNA"/>
</dbReference>
<dbReference type="STRING" id="476157.GCA_001663155_00615"/>
<dbReference type="InterPro" id="IPR006680">
    <property type="entry name" value="Amidohydro-rel"/>
</dbReference>
<sequence>MALFRTLSLFSFVALLSIVAAPSHARDSESILIKNVQILHIDEENARLDRNMSILVENGRIARIRPTQETERASSVRVIDGNGRIAMAGLVDMHVHVWDRASLGAYLAAGVTTIRNASGMPFHLRLIQEIDQGAIAAPRLITTGPILNSPGPNEQVNHQIVTTADEARAAVQQQHQAGYRSLKVYSNLTREAYEAVLNEANRLGMSVMGHTPEGVRAAGVPREVPFEIAFEEILDDGFVTIEHVESIVWHGLRDRHDEDAGRVLARKVAASGVPIDPTLLAFYNLLKVAETKGAYLQRPGTERLNPLLVALSQAEYERWASEDVVRNRAAFEFYKTMVRMLLEEGALIVAGSDAGIFTNIPGVSLIDELELLEEAGLAPVDVLRTATINAAIALDEADSSGRIAEGFRADIVLLDDDPTEELAAMRSISAVVAGGEWIDRAALDLHLVQAAQHDTARTQRNLVEALEAQGIDPSIVGL</sequence>
<feature type="signal peptide" evidence="1">
    <location>
        <begin position="1"/>
        <end position="25"/>
    </location>
</feature>
<evidence type="ECO:0000313" key="4">
    <source>
        <dbReference type="Proteomes" id="UP000320547"/>
    </source>
</evidence>
<keyword evidence="3" id="KW-0378">Hydrolase</keyword>
<dbReference type="InterPro" id="IPR011059">
    <property type="entry name" value="Metal-dep_hydrolase_composite"/>
</dbReference>
<gene>
    <name evidence="3" type="ORF">JN10_0126</name>
</gene>
<dbReference type="SUPFAM" id="SSF51338">
    <property type="entry name" value="Composite domain of metallo-dependent hydrolases"/>
    <property type="match status" value="1"/>
</dbReference>
<dbReference type="Gene3D" id="2.30.40.10">
    <property type="entry name" value="Urease, subunit C, domain 1"/>
    <property type="match status" value="1"/>
</dbReference>
<feature type="chain" id="PRO_5022142532" evidence="1">
    <location>
        <begin position="26"/>
        <end position="478"/>
    </location>
</feature>
<dbReference type="AlphaFoldDB" id="A0A562USB2"/>
<dbReference type="Proteomes" id="UP000320547">
    <property type="component" value="Unassembled WGS sequence"/>
</dbReference>
<reference evidence="3 4" key="1">
    <citation type="submission" date="2019-07" db="EMBL/GenBank/DDBJ databases">
        <title>Genomic Encyclopedia of Archaeal and Bacterial Type Strains, Phase II (KMG-II): from individual species to whole genera.</title>
        <authorList>
            <person name="Goeker M."/>
        </authorList>
    </citation>
    <scope>NUCLEOTIDE SEQUENCE [LARGE SCALE GENOMIC DNA]</scope>
    <source>
        <strain evidence="3 4">ATCC BAA-2084</strain>
    </source>
</reference>
<keyword evidence="4" id="KW-1185">Reference proteome</keyword>
<keyword evidence="1" id="KW-0732">Signal</keyword>
<accession>A0A562USB2</accession>
<evidence type="ECO:0000256" key="1">
    <source>
        <dbReference type="SAM" id="SignalP"/>
    </source>
</evidence>
<dbReference type="PANTHER" id="PTHR43135:SF3">
    <property type="entry name" value="ALPHA-D-RIBOSE 1-METHYLPHOSPHONATE 5-TRIPHOSPHATE DIPHOSPHATASE"/>
    <property type="match status" value="1"/>
</dbReference>
<dbReference type="SUPFAM" id="SSF51556">
    <property type="entry name" value="Metallo-dependent hydrolases"/>
    <property type="match status" value="1"/>
</dbReference>
<dbReference type="PANTHER" id="PTHR43135">
    <property type="entry name" value="ALPHA-D-RIBOSE 1-METHYLPHOSPHONATE 5-TRIPHOSPHATE DIPHOSPHATASE"/>
    <property type="match status" value="1"/>
</dbReference>